<evidence type="ECO:0000313" key="2">
    <source>
        <dbReference type="EMBL" id="ASZ75005.1"/>
    </source>
</evidence>
<reference evidence="3" key="1">
    <citation type="submission" date="2017-08" db="EMBL/GenBank/DDBJ databases">
        <authorList>
            <person name="de Groot N.N."/>
        </authorList>
    </citation>
    <scope>NUCLEOTIDE SEQUENCE [LARGE SCALE GENOMIC DNA]</scope>
</reference>
<name>A0A2D0ZMB3_9CAUD</name>
<keyword evidence="3" id="KW-1185">Reference proteome</keyword>
<feature type="compositionally biased region" description="Basic and acidic residues" evidence="1">
    <location>
        <begin position="1"/>
        <end position="22"/>
    </location>
</feature>
<dbReference type="Proteomes" id="UP000231419">
    <property type="component" value="Segment"/>
</dbReference>
<sequence length="47" mass="5861">MSNDERVGLLKWRERRKAESSARKPRNKAKYSREDYRKESQRELKHR</sequence>
<organism evidence="2 3">
    <name type="scientific">Rhodococcus phage Trina</name>
    <dbReference type="NCBI Taxonomy" id="2027905"/>
    <lineage>
        <taxon>Viruses</taxon>
        <taxon>Duplodnaviria</taxon>
        <taxon>Heunggongvirae</taxon>
        <taxon>Uroviricota</taxon>
        <taxon>Caudoviricetes</taxon>
        <taxon>Trinavirus</taxon>
        <taxon>Trinavirus trina</taxon>
    </lineage>
</organism>
<feature type="region of interest" description="Disordered" evidence="1">
    <location>
        <begin position="1"/>
        <end position="47"/>
    </location>
</feature>
<accession>A0A2D0ZMB3</accession>
<protein>
    <submittedName>
        <fullName evidence="2">Uncharacterized protein</fullName>
    </submittedName>
</protein>
<evidence type="ECO:0000313" key="3">
    <source>
        <dbReference type="Proteomes" id="UP000231419"/>
    </source>
</evidence>
<evidence type="ECO:0000256" key="1">
    <source>
        <dbReference type="SAM" id="MobiDB-lite"/>
    </source>
</evidence>
<dbReference type="EMBL" id="MF668286">
    <property type="protein sequence ID" value="ASZ75005.1"/>
    <property type="molecule type" value="Genomic_DNA"/>
</dbReference>
<feature type="compositionally biased region" description="Basic and acidic residues" evidence="1">
    <location>
        <begin position="31"/>
        <end position="47"/>
    </location>
</feature>
<proteinExistence type="predicted"/>
<gene>
    <name evidence="2" type="ORF">SEA_TRINA_226</name>
</gene>